<keyword evidence="1" id="KW-0489">Methyltransferase</keyword>
<dbReference type="EC" id="2.1.1.34" evidence="8"/>
<name>A0AAV7EUM0_ARIFI</name>
<dbReference type="Proteomes" id="UP000825729">
    <property type="component" value="Unassembled WGS sequence"/>
</dbReference>
<evidence type="ECO:0000256" key="4">
    <source>
        <dbReference type="ARBA" id="ARBA00022884"/>
    </source>
</evidence>
<evidence type="ECO:0000256" key="2">
    <source>
        <dbReference type="ARBA" id="ARBA00022679"/>
    </source>
</evidence>
<dbReference type="InterPro" id="IPR016024">
    <property type="entry name" value="ARM-type_fold"/>
</dbReference>
<proteinExistence type="predicted"/>
<gene>
    <name evidence="12" type="ORF">H6P81_005432</name>
</gene>
<keyword evidence="13" id="KW-1185">Reference proteome</keyword>
<feature type="domain" description="tRNA/rRNA methyltransferase SpoU type" evidence="11">
    <location>
        <begin position="1686"/>
        <end position="1828"/>
    </location>
</feature>
<dbReference type="InterPro" id="IPR001537">
    <property type="entry name" value="SpoU_MeTrfase"/>
</dbReference>
<comment type="caution">
    <text evidence="12">The sequence shown here is derived from an EMBL/GenBank/DDBJ whole genome shotgun (WGS) entry which is preliminary data.</text>
</comment>
<organism evidence="12 13">
    <name type="scientific">Aristolochia fimbriata</name>
    <name type="common">White veined hardy Dutchman's pipe vine</name>
    <dbReference type="NCBI Taxonomy" id="158543"/>
    <lineage>
        <taxon>Eukaryota</taxon>
        <taxon>Viridiplantae</taxon>
        <taxon>Streptophyta</taxon>
        <taxon>Embryophyta</taxon>
        <taxon>Tracheophyta</taxon>
        <taxon>Spermatophyta</taxon>
        <taxon>Magnoliopsida</taxon>
        <taxon>Magnoliidae</taxon>
        <taxon>Piperales</taxon>
        <taxon>Aristolochiaceae</taxon>
        <taxon>Aristolochia</taxon>
    </lineage>
</organism>
<evidence type="ECO:0000256" key="6">
    <source>
        <dbReference type="ARBA" id="ARBA00093266"/>
    </source>
</evidence>
<dbReference type="InterPro" id="IPR029028">
    <property type="entry name" value="Alpha/beta_knot_MTases"/>
</dbReference>
<dbReference type="GO" id="GO:0141100">
    <property type="term" value="F:tRNA (guanine(18)-2'-O)-methyltransferase activity"/>
    <property type="evidence" value="ECO:0007669"/>
    <property type="project" value="UniProtKB-EC"/>
</dbReference>
<sequence length="1839" mass="206889">MSRSDNESVSNIVASLTKSFERIPPAAVPAVIDLILSSTSIVPSLLFSSLLDAFSSFVKDPDEKINSGPSRYVTSFMTAISHLMKNPRAEADALELFVWKGLLLLLKKINPNDSGLLNHTAELFCDVVMHNHAWDLVESTLVPLFLRLVGLSIGMLQNEESAIYQWSRDPLIQLPKGAAHESNLHQEVMLLASGPVPLSSICYILTSLLVAALQEYEAGRSSQRLQALDSCGSENLVRNMLWDLTHMAFRMLSQCSEHRSCAIHLLLPSILRALSVFPSYEISIYEFSFVFSRDYFFKKIWKSCRSLFALGTRERQSAYSLLSLFLSFHVEDCDETDKRGGEEFDIRAEMEFWEEIRRGLIDKDALVRKQSLHILKLSLGQRETGPDGIVEANVNGKKAQAACGMTKRGRWAEEEARSLGVGQICNTPNLGLNIRQKWEAFILLYEMLDEFGTHLVEAAWDLQISLLLASACNVCVDLASGCIYENQMEILEGLFNWLTVLWERGFSHENPQVRCLIMQSFLDLDWANPQNRAKFVPQTFILGPFIQGLNDVVHHKDFGIKGVYLSKTIEGAARFLRYFSCDLSRRERLGFLCSLASLAKQESFGRIGLMTLAVCIASASGGIDIHYEVESQCTENCSLPESDPVHLPNDSADLLDALRVVVERSKHHFNPNYRLRVCDQVVEAAASVTCAFKVQPDVLLHFISALPREFTDYGGPLRVKVKQWFLRRKTKHYSFDPNSTELRGLETLHDFPRRFVTNNCPSDAVVCYDDDDVEMWGSEAQRWARMLFLVNEEEDHIESVMRFIRQFGFNFCTQSRSTNLVPHKFIILILNLIQELQIERDRCICYAADGVKKVEAGANCKPDQSSFSAFLSQFEQSTSSVVLLEELLSFARSSCSAFWSCPVSEDRLIPSSVRGKLGGPSQRRLPSSLTTSVLLAILSMRTVACLSSWCAQIKASDLPVSALSLLWNFCWRVVSSPKCDSETSAEISLATYEALAPVLKAISTTFSSLDFELIVINNTSVPVNGESRALLDSFVLCYLQNINDLLDAGLLKRSRRAILMNWKWLCLDSLLSIPSSAIRNGVCLENMKPLFSNAALSSTLVDLVESLENAGEASVLPMLRCLRLVIELLCSGNLNTNSTSSCNISVETMLNLVQASWILHVNCNKRRVAPIAALLSSILHFCLFNDPDMHERTDGQPGPLKWFIEKILEEGTKSPRTIRLAALHLTGLWFFYPSTIKYYIKELKLLSLYGSVAFDEDFEAELSENHAAREEVSLLAHCPDHELTEVFLNTEMYARVSVAVLFKNLADLADKFRCEKGNEVVEAAVLCGKLFLVELLDAAVNDKELSKELYKKYSAIHRRKVRLWQMICVLSRFISEDIIPQVSSGLHTCLYRNNLPAVRQYLETFAIQFYLKFPSLISEQLVPIFHDYNMRPQALSSYVFIAANVILHAPGLALQLKSLDELLPPIIPFLTSHHHSLRAFTQLLVHLVLSKLVPSLDQENSEAKSLEKSWLMDLRSYLLQNPDCMRLRASMEGILDQFNPKISATPTGIFTVKDEERTFECVPTSLMDHVNTFLNDVREDLRSSMAKDAMTIKNENIATQTTFQEKPFPFTANGESLAQGDLHLDFQKKIRLNKHEMQSADTGHLLGNEKFHDSLRELEKEDLLLSSMVQARSIVMEKLRETRQPLILVASLLERIPNLAGLARTCEVFKAAGLAVADASIVQDKQFQLISVTAEKWVPVIEVPVDSMKIFLEKKKQEGFAILGLEQTANSTPLDKFCFPTNTVLVLGREKEGIPVDIIHILDACIEIPQLGVVRSLNVHVSGAIALWEYTRQQRLKQG</sequence>
<comment type="function">
    <text evidence="7">S-adenosyl-L-methionine-dependent 2'-O-ribose methyltransferase that catalyzes the formation of 2'-O-methylguanosine at position 18 (Gm18) in a subset of tRNA. Selectively mediates Gm18 methylation of tRNAGln-TTG/CTG and tRNASer-TGA/GCT. Gm18 modification can enhance the stability of modified tRNAs.</text>
</comment>
<reference evidence="12 13" key="1">
    <citation type="submission" date="2021-07" db="EMBL/GenBank/DDBJ databases">
        <title>The Aristolochia fimbriata genome: insights into angiosperm evolution, floral development and chemical biosynthesis.</title>
        <authorList>
            <person name="Jiao Y."/>
        </authorList>
    </citation>
    <scope>NUCLEOTIDE SEQUENCE [LARGE SCALE GENOMIC DNA]</scope>
    <source>
        <strain evidence="12">IBCAS-2021</strain>
        <tissue evidence="12">Leaf</tissue>
    </source>
</reference>
<dbReference type="Pfam" id="PF00588">
    <property type="entry name" value="SpoU_methylase"/>
    <property type="match status" value="1"/>
</dbReference>
<evidence type="ECO:0000256" key="8">
    <source>
        <dbReference type="ARBA" id="ARBA00093594"/>
    </source>
</evidence>
<comment type="catalytic activity">
    <reaction evidence="6">
        <text>guanosine(18) in tRNA + S-adenosyl-L-methionine = 2'-O-methylguanosine(18) in tRNA + S-adenosyl-L-homocysteine + H(+)</text>
        <dbReference type="Rhea" id="RHEA:20077"/>
        <dbReference type="Rhea" id="RHEA-COMP:10190"/>
        <dbReference type="Rhea" id="RHEA-COMP:10192"/>
        <dbReference type="ChEBI" id="CHEBI:15378"/>
        <dbReference type="ChEBI" id="CHEBI:57856"/>
        <dbReference type="ChEBI" id="CHEBI:59789"/>
        <dbReference type="ChEBI" id="CHEBI:74269"/>
        <dbReference type="ChEBI" id="CHEBI:74445"/>
        <dbReference type="EC" id="2.1.1.34"/>
    </reaction>
    <physiologicalReaction direction="left-to-right" evidence="6">
        <dbReference type="Rhea" id="RHEA:20078"/>
    </physiologicalReaction>
</comment>
<dbReference type="InterPro" id="IPR045330">
    <property type="entry name" value="TRM3/TARBP1"/>
</dbReference>
<protein>
    <recommendedName>
        <fullName evidence="9">tRNA (guanosine(18)-2'-O)-methyltransferase TARBP1</fullName>
        <ecNumber evidence="8">2.1.1.34</ecNumber>
    </recommendedName>
    <alternativeName>
        <fullName evidence="10">TAR RNA-binding protein 1</fullName>
    </alternativeName>
</protein>
<dbReference type="GO" id="GO:0030488">
    <property type="term" value="P:tRNA methylation"/>
    <property type="evidence" value="ECO:0007669"/>
    <property type="project" value="InterPro"/>
</dbReference>
<dbReference type="InterPro" id="IPR029026">
    <property type="entry name" value="tRNA_m1G_MTases_N"/>
</dbReference>
<keyword evidence="4" id="KW-0694">RNA-binding</keyword>
<dbReference type="SUPFAM" id="SSF48371">
    <property type="entry name" value="ARM repeat"/>
    <property type="match status" value="1"/>
</dbReference>
<dbReference type="PANTHER" id="PTHR12029:SF11">
    <property type="entry name" value="METHYLTRANSFERASE TARBP1-RELATED"/>
    <property type="match status" value="1"/>
</dbReference>
<dbReference type="InterPro" id="IPR044748">
    <property type="entry name" value="Trm3/TARBP1_C"/>
</dbReference>
<dbReference type="PANTHER" id="PTHR12029">
    <property type="entry name" value="RNA METHYLTRANSFERASE"/>
    <property type="match status" value="1"/>
</dbReference>
<keyword evidence="3" id="KW-0949">S-adenosyl-L-methionine</keyword>
<dbReference type="FunFam" id="3.40.1280.10:FF:000010">
    <property type="entry name" value="probable methyltransferase TARBP1"/>
    <property type="match status" value="1"/>
</dbReference>
<dbReference type="CDD" id="cd18091">
    <property type="entry name" value="SpoU-like_TRM3-like"/>
    <property type="match status" value="1"/>
</dbReference>
<dbReference type="Gene3D" id="3.40.1280.10">
    <property type="match status" value="1"/>
</dbReference>
<evidence type="ECO:0000259" key="11">
    <source>
        <dbReference type="Pfam" id="PF00588"/>
    </source>
</evidence>
<evidence type="ECO:0000256" key="7">
    <source>
        <dbReference type="ARBA" id="ARBA00093361"/>
    </source>
</evidence>
<evidence type="ECO:0000256" key="9">
    <source>
        <dbReference type="ARBA" id="ARBA00093636"/>
    </source>
</evidence>
<evidence type="ECO:0000313" key="12">
    <source>
        <dbReference type="EMBL" id="KAG9452528.1"/>
    </source>
</evidence>
<dbReference type="SUPFAM" id="SSF75217">
    <property type="entry name" value="alpha/beta knot"/>
    <property type="match status" value="1"/>
</dbReference>
<keyword evidence="2" id="KW-0808">Transferase</keyword>
<evidence type="ECO:0000256" key="1">
    <source>
        <dbReference type="ARBA" id="ARBA00022603"/>
    </source>
</evidence>
<evidence type="ECO:0000256" key="10">
    <source>
        <dbReference type="ARBA" id="ARBA00093656"/>
    </source>
</evidence>
<dbReference type="EMBL" id="JAINDJ010000003">
    <property type="protein sequence ID" value="KAG9452528.1"/>
    <property type="molecule type" value="Genomic_DNA"/>
</dbReference>
<dbReference type="GO" id="GO:0003723">
    <property type="term" value="F:RNA binding"/>
    <property type="evidence" value="ECO:0007669"/>
    <property type="project" value="UniProtKB-KW"/>
</dbReference>
<keyword evidence="5" id="KW-0007">Acetylation</keyword>
<evidence type="ECO:0000256" key="3">
    <source>
        <dbReference type="ARBA" id="ARBA00022691"/>
    </source>
</evidence>
<accession>A0AAV7EUM0</accession>
<evidence type="ECO:0000313" key="13">
    <source>
        <dbReference type="Proteomes" id="UP000825729"/>
    </source>
</evidence>
<evidence type="ECO:0000256" key="5">
    <source>
        <dbReference type="ARBA" id="ARBA00022990"/>
    </source>
</evidence>